<name>A0A0G4ERV2_VITBC</name>
<evidence type="ECO:0000313" key="2">
    <source>
        <dbReference type="EMBL" id="CEM00784.1"/>
    </source>
</evidence>
<feature type="compositionally biased region" description="Gly residues" evidence="1">
    <location>
        <begin position="394"/>
        <end position="405"/>
    </location>
</feature>
<dbReference type="EMBL" id="CDMY01000299">
    <property type="protein sequence ID" value="CEM00784.1"/>
    <property type="molecule type" value="Genomic_DNA"/>
</dbReference>
<protein>
    <submittedName>
        <fullName evidence="2">Uncharacterized protein</fullName>
    </submittedName>
</protein>
<dbReference type="Proteomes" id="UP000041254">
    <property type="component" value="Unassembled WGS sequence"/>
</dbReference>
<dbReference type="AlphaFoldDB" id="A0A0G4ERV2"/>
<feature type="region of interest" description="Disordered" evidence="1">
    <location>
        <begin position="392"/>
        <end position="417"/>
    </location>
</feature>
<keyword evidence="3" id="KW-1185">Reference proteome</keyword>
<gene>
    <name evidence="2" type="ORF">Vbra_2104</name>
</gene>
<sequence>METSPRLETSLVPRHPLSAVTLRLSLVIAVCFALYALPRADGQECSKATCLIAGNPIQGVGTGGIAAERLIIAEGGLLLGGEWDREADLLVGHGRARVPRGEVIARSLIAGDTSGDTAASVDPGDVAASNNVIVLGDEVRATRAEVKARSMTVGSPDRRIFGSVAGFDGNIVAQNSIIANRVQAQRDLQVGNSLFGNSVFIDGDSVRAESAEVRARSLSVGDPDPLRFTTGRTGDIVAEKGVFADWIQSSNSLAEGDITAFRTVRGVQGCRCGGLTIPGDVVEEPISGVRGEAFRQLPVHTNPHNRLTLAAQDVSRLFPSAVGTFEDNYQPEEGGKGRPTKHTTIDLTQLIFTQMSVIQDLQAHASDLQARASVIPDLQARIARLKNALATLPGQGGKRGKGAGGPPSVVGGKGGKK</sequence>
<dbReference type="VEuPathDB" id="CryptoDB:Vbra_2104"/>
<accession>A0A0G4ERV2</accession>
<dbReference type="InParanoid" id="A0A0G4ERV2"/>
<evidence type="ECO:0000256" key="1">
    <source>
        <dbReference type="SAM" id="MobiDB-lite"/>
    </source>
</evidence>
<dbReference type="PhylomeDB" id="A0A0G4ERV2"/>
<reference evidence="2 3" key="1">
    <citation type="submission" date="2014-11" db="EMBL/GenBank/DDBJ databases">
        <authorList>
            <person name="Zhu J."/>
            <person name="Qi W."/>
            <person name="Song R."/>
        </authorList>
    </citation>
    <scope>NUCLEOTIDE SEQUENCE [LARGE SCALE GENOMIC DNA]</scope>
</reference>
<evidence type="ECO:0000313" key="3">
    <source>
        <dbReference type="Proteomes" id="UP000041254"/>
    </source>
</evidence>
<proteinExistence type="predicted"/>
<organism evidence="2 3">
    <name type="scientific">Vitrella brassicaformis (strain CCMP3155)</name>
    <dbReference type="NCBI Taxonomy" id="1169540"/>
    <lineage>
        <taxon>Eukaryota</taxon>
        <taxon>Sar</taxon>
        <taxon>Alveolata</taxon>
        <taxon>Colpodellida</taxon>
        <taxon>Vitrellaceae</taxon>
        <taxon>Vitrella</taxon>
    </lineage>
</organism>